<feature type="signal peptide" evidence="1">
    <location>
        <begin position="1"/>
        <end position="24"/>
    </location>
</feature>
<keyword evidence="3" id="KW-1185">Reference proteome</keyword>
<dbReference type="RefSeq" id="WP_146583688.1">
    <property type="nucleotide sequence ID" value="NZ_SJPO01000001.1"/>
</dbReference>
<comment type="caution">
    <text evidence="2">The sequence shown here is derived from an EMBL/GenBank/DDBJ whole genome shotgun (WGS) entry which is preliminary data.</text>
</comment>
<name>A0A5C5ZE31_9BACT</name>
<feature type="chain" id="PRO_5023132485" evidence="1">
    <location>
        <begin position="25"/>
        <end position="186"/>
    </location>
</feature>
<evidence type="ECO:0000256" key="1">
    <source>
        <dbReference type="SAM" id="SignalP"/>
    </source>
</evidence>
<evidence type="ECO:0000313" key="2">
    <source>
        <dbReference type="EMBL" id="TWT85425.1"/>
    </source>
</evidence>
<accession>A0A5C5ZE31</accession>
<organism evidence="2 3">
    <name type="scientific">Posidoniimonas polymericola</name>
    <dbReference type="NCBI Taxonomy" id="2528002"/>
    <lineage>
        <taxon>Bacteria</taxon>
        <taxon>Pseudomonadati</taxon>
        <taxon>Planctomycetota</taxon>
        <taxon>Planctomycetia</taxon>
        <taxon>Pirellulales</taxon>
        <taxon>Lacipirellulaceae</taxon>
        <taxon>Posidoniimonas</taxon>
    </lineage>
</organism>
<keyword evidence="1" id="KW-0732">Signal</keyword>
<dbReference type="Proteomes" id="UP000318478">
    <property type="component" value="Unassembled WGS sequence"/>
</dbReference>
<dbReference type="EMBL" id="SJPO01000001">
    <property type="protein sequence ID" value="TWT85425.1"/>
    <property type="molecule type" value="Genomic_DNA"/>
</dbReference>
<sequence length="186" mass="20826" precursor="true">MLNHVTLSLMAFVFTLVAIAPLDAAEPRPSGVTATQLEGAPLTLSVSQIGRFSKGSSWHLSVNSAGQAELTVDTFPKRTRRRLLLSNKQLAEFRTALIEARFFDLESQYGQRVHDGSESTLTVTAGRHANTTRVYFLMNWINGDRSKLEEPSRAVRLLVMVRSWFDEPEAVDLREYDRMVLEAAEG</sequence>
<reference evidence="2 3" key="1">
    <citation type="submission" date="2019-02" db="EMBL/GenBank/DDBJ databases">
        <title>Deep-cultivation of Planctomycetes and their phenomic and genomic characterization uncovers novel biology.</title>
        <authorList>
            <person name="Wiegand S."/>
            <person name="Jogler M."/>
            <person name="Boedeker C."/>
            <person name="Pinto D."/>
            <person name="Vollmers J."/>
            <person name="Rivas-Marin E."/>
            <person name="Kohn T."/>
            <person name="Peeters S.H."/>
            <person name="Heuer A."/>
            <person name="Rast P."/>
            <person name="Oberbeckmann S."/>
            <person name="Bunk B."/>
            <person name="Jeske O."/>
            <person name="Meyerdierks A."/>
            <person name="Storesund J.E."/>
            <person name="Kallscheuer N."/>
            <person name="Luecker S."/>
            <person name="Lage O.M."/>
            <person name="Pohl T."/>
            <person name="Merkel B.J."/>
            <person name="Hornburger P."/>
            <person name="Mueller R.-W."/>
            <person name="Bruemmer F."/>
            <person name="Labrenz M."/>
            <person name="Spormann A.M."/>
            <person name="Op Den Camp H."/>
            <person name="Overmann J."/>
            <person name="Amann R."/>
            <person name="Jetten M.S.M."/>
            <person name="Mascher T."/>
            <person name="Medema M.H."/>
            <person name="Devos D.P."/>
            <person name="Kaster A.-K."/>
            <person name="Ovreas L."/>
            <person name="Rohde M."/>
            <person name="Galperin M.Y."/>
            <person name="Jogler C."/>
        </authorList>
    </citation>
    <scope>NUCLEOTIDE SEQUENCE [LARGE SCALE GENOMIC DNA]</scope>
    <source>
        <strain evidence="2 3">Pla123a</strain>
    </source>
</reference>
<proteinExistence type="predicted"/>
<gene>
    <name evidence="2" type="ORF">Pla123a_02320</name>
</gene>
<evidence type="ECO:0000313" key="3">
    <source>
        <dbReference type="Proteomes" id="UP000318478"/>
    </source>
</evidence>
<protein>
    <submittedName>
        <fullName evidence="2">Uncharacterized protein</fullName>
    </submittedName>
</protein>
<dbReference type="AlphaFoldDB" id="A0A5C5ZE31"/>
<dbReference type="OrthoDB" id="9928251at2"/>